<feature type="transmembrane region" description="Helical" evidence="2">
    <location>
        <begin position="49"/>
        <end position="67"/>
    </location>
</feature>
<feature type="transmembrane region" description="Helical" evidence="2">
    <location>
        <begin position="265"/>
        <end position="286"/>
    </location>
</feature>
<feature type="region of interest" description="Disordered" evidence="1">
    <location>
        <begin position="433"/>
        <end position="470"/>
    </location>
</feature>
<dbReference type="Pfam" id="PF20151">
    <property type="entry name" value="DUF6533"/>
    <property type="match status" value="1"/>
</dbReference>
<keyword evidence="5" id="KW-1185">Reference proteome</keyword>
<feature type="compositionally biased region" description="Low complexity" evidence="1">
    <location>
        <begin position="363"/>
        <end position="374"/>
    </location>
</feature>
<protein>
    <recommendedName>
        <fullName evidence="3">DUF6533 domain-containing protein</fullName>
    </recommendedName>
</protein>
<evidence type="ECO:0000313" key="5">
    <source>
        <dbReference type="Proteomes" id="UP000245946"/>
    </source>
</evidence>
<dbReference type="RefSeq" id="XP_025600934.1">
    <property type="nucleotide sequence ID" value="XM_025738983.1"/>
</dbReference>
<feature type="transmembrane region" description="Helical" evidence="2">
    <location>
        <begin position="87"/>
        <end position="109"/>
    </location>
</feature>
<accession>A0A316ZJX2</accession>
<dbReference type="GeneID" id="37266529"/>
<reference evidence="4 5" key="1">
    <citation type="journal article" date="2018" name="Mol. Biol. Evol.">
        <title>Broad Genomic Sampling Reveals a Smut Pathogenic Ancestry of the Fungal Clade Ustilaginomycotina.</title>
        <authorList>
            <person name="Kijpornyongpan T."/>
            <person name="Mondo S.J."/>
            <person name="Barry K."/>
            <person name="Sandor L."/>
            <person name="Lee J."/>
            <person name="Lipzen A."/>
            <person name="Pangilinan J."/>
            <person name="LaButti K."/>
            <person name="Hainaut M."/>
            <person name="Henrissat B."/>
            <person name="Grigoriev I.V."/>
            <person name="Spatafora J.W."/>
            <person name="Aime M.C."/>
        </authorList>
    </citation>
    <scope>NUCLEOTIDE SEQUENCE [LARGE SCALE GENOMIC DNA]</scope>
    <source>
        <strain evidence="4 5">MCA 4186</strain>
    </source>
</reference>
<evidence type="ECO:0000256" key="2">
    <source>
        <dbReference type="SAM" id="Phobius"/>
    </source>
</evidence>
<evidence type="ECO:0000313" key="4">
    <source>
        <dbReference type="EMBL" id="PWO00656.1"/>
    </source>
</evidence>
<feature type="compositionally biased region" description="Low complexity" evidence="1">
    <location>
        <begin position="439"/>
        <end position="452"/>
    </location>
</feature>
<proteinExistence type="predicted"/>
<feature type="region of interest" description="Disordered" evidence="1">
    <location>
        <begin position="487"/>
        <end position="533"/>
    </location>
</feature>
<dbReference type="InterPro" id="IPR045340">
    <property type="entry name" value="DUF6533"/>
</dbReference>
<feature type="transmembrane region" description="Helical" evidence="2">
    <location>
        <begin position="202"/>
        <end position="223"/>
    </location>
</feature>
<gene>
    <name evidence="4" type="ORF">FA09DRAFT_108425</name>
</gene>
<feature type="region of interest" description="Disordered" evidence="1">
    <location>
        <begin position="349"/>
        <end position="395"/>
    </location>
</feature>
<dbReference type="OrthoDB" id="3346251at2759"/>
<feature type="transmembrane region" description="Helical" evidence="2">
    <location>
        <begin position="152"/>
        <end position="173"/>
    </location>
</feature>
<feature type="domain" description="DUF6533" evidence="3">
    <location>
        <begin position="54"/>
        <end position="98"/>
    </location>
</feature>
<dbReference type="AlphaFoldDB" id="A0A316ZJX2"/>
<evidence type="ECO:0000259" key="3">
    <source>
        <dbReference type="Pfam" id="PF20151"/>
    </source>
</evidence>
<keyword evidence="2" id="KW-1133">Transmembrane helix</keyword>
<feature type="transmembrane region" description="Helical" evidence="2">
    <location>
        <begin position="292"/>
        <end position="314"/>
    </location>
</feature>
<feature type="transmembrane region" description="Helical" evidence="2">
    <location>
        <begin position="121"/>
        <end position="140"/>
    </location>
</feature>
<keyword evidence="2" id="KW-0812">Transmembrane</keyword>
<dbReference type="EMBL" id="KZ819284">
    <property type="protein sequence ID" value="PWO00656.1"/>
    <property type="molecule type" value="Genomic_DNA"/>
</dbReference>
<sequence length="533" mass="57576">MDGIAPGAEVLQERYRYGNITIAPPAGWTGNVRPDGAPLSFDLFVRQQFIINNVCVAALTLYIWEFIASVPQEIALYRRRAWDSPHVLLFALVRYATVPAVVLPAYSIFHDFTLGSDDCLRHQQLSIVPVQFAVALVFSWRACAIWGWNRRVVWALAVLMALQTGGSFALLWFSVDELMANGSCMPVAYRTASGRAINTLPYFYLLAMLMDLATVGISLWRLLEISNDGRPPDTQIHFRDVGKPIRLLHKLKVQWRSLTPIVEQLVSSGLSYLAIATAFNLVNFILEITEVYYAKALIPLYAPLMAILGQRIVLLEARTVYADRSGSGSRGRSLVERVMRDGRHSWEGSDLNLSAAEKRPETGSSAGATASPGVAPAPAPPMHVSPSSLESGEQHNKELGLADFLSAQPTDEDARDPNNTGRLYRLRHFRGRGSVVSGESDAPSPAESPASPMRKPRRASASSVPPGAPPVLSAEARALALRMAGMEQTPSAPLRSLDPHAGGDAGITHAATPIVLPSPGAAAPDAPPAAPSA</sequence>
<name>A0A316ZJX2_9BASI</name>
<dbReference type="Proteomes" id="UP000245946">
    <property type="component" value="Unassembled WGS sequence"/>
</dbReference>
<keyword evidence="2" id="KW-0472">Membrane</keyword>
<feature type="compositionally biased region" description="Low complexity" evidence="1">
    <location>
        <begin position="459"/>
        <end position="470"/>
    </location>
</feature>
<evidence type="ECO:0000256" key="1">
    <source>
        <dbReference type="SAM" id="MobiDB-lite"/>
    </source>
</evidence>
<organism evidence="4 5">
    <name type="scientific">Tilletiopsis washingtonensis</name>
    <dbReference type="NCBI Taxonomy" id="58919"/>
    <lineage>
        <taxon>Eukaryota</taxon>
        <taxon>Fungi</taxon>
        <taxon>Dikarya</taxon>
        <taxon>Basidiomycota</taxon>
        <taxon>Ustilaginomycotina</taxon>
        <taxon>Exobasidiomycetes</taxon>
        <taxon>Entylomatales</taxon>
        <taxon>Entylomatales incertae sedis</taxon>
        <taxon>Tilletiopsis</taxon>
    </lineage>
</organism>